<dbReference type="PANTHER" id="PTHR30055:SF234">
    <property type="entry name" value="HTH-TYPE TRANSCRIPTIONAL REGULATOR BETI"/>
    <property type="match status" value="1"/>
</dbReference>
<dbReference type="EMBL" id="JADBEM010000001">
    <property type="protein sequence ID" value="MBE1605244.1"/>
    <property type="molecule type" value="Genomic_DNA"/>
</dbReference>
<feature type="domain" description="HTH tetR-type" evidence="4">
    <location>
        <begin position="22"/>
        <end position="69"/>
    </location>
</feature>
<evidence type="ECO:0000256" key="3">
    <source>
        <dbReference type="ARBA" id="ARBA00023163"/>
    </source>
</evidence>
<evidence type="ECO:0000313" key="6">
    <source>
        <dbReference type="Proteomes" id="UP000638648"/>
    </source>
</evidence>
<sequence>MQITDAAASPVDNRAEARRAQIIAATIDLLATEGVSGASFGRIVKAAGLSSTRLISYHFTSKEALLQAVTGSIVSQAAAVMRPALDAQPTAVGKLEAYIRSNLDFLAAYPKHAKAVVEIARAGSAPRGGGPPSDKDAADDKPGYGDDVAVLLLAQLFDMGQAAGEMRAFDSVIMARALRASIDTVAVIVATTPTIDIDHYTDELIALFVHASAPEGTR</sequence>
<evidence type="ECO:0000256" key="1">
    <source>
        <dbReference type="ARBA" id="ARBA00023015"/>
    </source>
</evidence>
<dbReference type="Gene3D" id="1.10.357.10">
    <property type="entry name" value="Tetracycline Repressor, domain 2"/>
    <property type="match status" value="1"/>
</dbReference>
<dbReference type="Gene3D" id="1.10.10.60">
    <property type="entry name" value="Homeodomain-like"/>
    <property type="match status" value="1"/>
</dbReference>
<evidence type="ECO:0000259" key="4">
    <source>
        <dbReference type="Pfam" id="PF00440"/>
    </source>
</evidence>
<evidence type="ECO:0000313" key="5">
    <source>
        <dbReference type="EMBL" id="MBE1605244.1"/>
    </source>
</evidence>
<evidence type="ECO:0000256" key="2">
    <source>
        <dbReference type="ARBA" id="ARBA00023125"/>
    </source>
</evidence>
<dbReference type="InterPro" id="IPR050109">
    <property type="entry name" value="HTH-type_TetR-like_transc_reg"/>
</dbReference>
<dbReference type="InterPro" id="IPR036271">
    <property type="entry name" value="Tet_transcr_reg_TetR-rel_C_sf"/>
</dbReference>
<keyword evidence="2" id="KW-0238">DNA-binding</keyword>
<dbReference type="AlphaFoldDB" id="A0A927MRB6"/>
<reference evidence="5" key="1">
    <citation type="submission" date="2020-10" db="EMBL/GenBank/DDBJ databases">
        <title>Sequencing the genomes of 1000 actinobacteria strains.</title>
        <authorList>
            <person name="Klenk H.-P."/>
        </authorList>
    </citation>
    <scope>NUCLEOTIDE SEQUENCE</scope>
    <source>
        <strain evidence="5">DSM 45354</strain>
    </source>
</reference>
<proteinExistence type="predicted"/>
<keyword evidence="3" id="KW-0804">Transcription</keyword>
<dbReference type="SUPFAM" id="SSF48498">
    <property type="entry name" value="Tetracyclin repressor-like, C-terminal domain"/>
    <property type="match status" value="1"/>
</dbReference>
<name>A0A927MRB6_9ACTN</name>
<dbReference type="Proteomes" id="UP000638648">
    <property type="component" value="Unassembled WGS sequence"/>
</dbReference>
<dbReference type="SUPFAM" id="SSF46689">
    <property type="entry name" value="Homeodomain-like"/>
    <property type="match status" value="1"/>
</dbReference>
<gene>
    <name evidence="5" type="ORF">HEB94_002092</name>
</gene>
<keyword evidence="1" id="KW-0805">Transcription regulation</keyword>
<dbReference type="Pfam" id="PF00440">
    <property type="entry name" value="TetR_N"/>
    <property type="match status" value="1"/>
</dbReference>
<keyword evidence="6" id="KW-1185">Reference proteome</keyword>
<dbReference type="RefSeq" id="WP_192749614.1">
    <property type="nucleotide sequence ID" value="NZ_BAABJL010000133.1"/>
</dbReference>
<dbReference type="GO" id="GO:0000976">
    <property type="term" value="F:transcription cis-regulatory region binding"/>
    <property type="evidence" value="ECO:0007669"/>
    <property type="project" value="TreeGrafter"/>
</dbReference>
<protein>
    <submittedName>
        <fullName evidence="5">AcrR family transcriptional regulator</fullName>
    </submittedName>
</protein>
<comment type="caution">
    <text evidence="5">The sequence shown here is derived from an EMBL/GenBank/DDBJ whole genome shotgun (WGS) entry which is preliminary data.</text>
</comment>
<organism evidence="5 6">
    <name type="scientific">Actinopolymorpha pittospori</name>
    <dbReference type="NCBI Taxonomy" id="648752"/>
    <lineage>
        <taxon>Bacteria</taxon>
        <taxon>Bacillati</taxon>
        <taxon>Actinomycetota</taxon>
        <taxon>Actinomycetes</taxon>
        <taxon>Propionibacteriales</taxon>
        <taxon>Actinopolymorphaceae</taxon>
        <taxon>Actinopolymorpha</taxon>
    </lineage>
</organism>
<accession>A0A927MRB6</accession>
<dbReference type="PANTHER" id="PTHR30055">
    <property type="entry name" value="HTH-TYPE TRANSCRIPTIONAL REGULATOR RUTR"/>
    <property type="match status" value="1"/>
</dbReference>
<dbReference type="InterPro" id="IPR001647">
    <property type="entry name" value="HTH_TetR"/>
</dbReference>
<dbReference type="GO" id="GO:0003700">
    <property type="term" value="F:DNA-binding transcription factor activity"/>
    <property type="evidence" value="ECO:0007669"/>
    <property type="project" value="TreeGrafter"/>
</dbReference>
<dbReference type="InterPro" id="IPR009057">
    <property type="entry name" value="Homeodomain-like_sf"/>
</dbReference>